<reference evidence="1" key="1">
    <citation type="journal article" date="2022" name="bioRxiv">
        <title>Sequencing and chromosome-scale assembly of the giantPleurodeles waltlgenome.</title>
        <authorList>
            <person name="Brown T."/>
            <person name="Elewa A."/>
            <person name="Iarovenko S."/>
            <person name="Subramanian E."/>
            <person name="Araus A.J."/>
            <person name="Petzold A."/>
            <person name="Susuki M."/>
            <person name="Suzuki K.-i.T."/>
            <person name="Hayashi T."/>
            <person name="Toyoda A."/>
            <person name="Oliveira C."/>
            <person name="Osipova E."/>
            <person name="Leigh N.D."/>
            <person name="Simon A."/>
            <person name="Yun M.H."/>
        </authorList>
    </citation>
    <scope>NUCLEOTIDE SEQUENCE</scope>
    <source>
        <strain evidence="1">20211129_DDA</strain>
        <tissue evidence="1">Liver</tissue>
    </source>
</reference>
<comment type="caution">
    <text evidence="1">The sequence shown here is derived from an EMBL/GenBank/DDBJ whole genome shotgun (WGS) entry which is preliminary data.</text>
</comment>
<proteinExistence type="predicted"/>
<sequence>MHSSGTPDLQGHLKACDRLLGKLYTQSDQLCPQSLPKRVCEGLLGGRTQLKERPVRSQHRATTILPGAP</sequence>
<keyword evidence="2" id="KW-1185">Reference proteome</keyword>
<accession>A0AAV7KRR2</accession>
<organism evidence="1 2">
    <name type="scientific">Pleurodeles waltl</name>
    <name type="common">Iberian ribbed newt</name>
    <dbReference type="NCBI Taxonomy" id="8319"/>
    <lineage>
        <taxon>Eukaryota</taxon>
        <taxon>Metazoa</taxon>
        <taxon>Chordata</taxon>
        <taxon>Craniata</taxon>
        <taxon>Vertebrata</taxon>
        <taxon>Euteleostomi</taxon>
        <taxon>Amphibia</taxon>
        <taxon>Batrachia</taxon>
        <taxon>Caudata</taxon>
        <taxon>Salamandroidea</taxon>
        <taxon>Salamandridae</taxon>
        <taxon>Pleurodelinae</taxon>
        <taxon>Pleurodeles</taxon>
    </lineage>
</organism>
<dbReference type="AlphaFoldDB" id="A0AAV7KRR2"/>
<dbReference type="EMBL" id="JANPWB010000016">
    <property type="protein sequence ID" value="KAJ1081114.1"/>
    <property type="molecule type" value="Genomic_DNA"/>
</dbReference>
<protein>
    <submittedName>
        <fullName evidence="1">Uncharacterized protein</fullName>
    </submittedName>
</protein>
<dbReference type="Proteomes" id="UP001066276">
    <property type="component" value="Chromosome 12"/>
</dbReference>
<name>A0AAV7KRR2_PLEWA</name>
<evidence type="ECO:0000313" key="1">
    <source>
        <dbReference type="EMBL" id="KAJ1081114.1"/>
    </source>
</evidence>
<evidence type="ECO:0000313" key="2">
    <source>
        <dbReference type="Proteomes" id="UP001066276"/>
    </source>
</evidence>
<gene>
    <name evidence="1" type="ORF">NDU88_001298</name>
</gene>